<dbReference type="Proteomes" id="UP000029640">
    <property type="component" value="Unassembled WGS sequence"/>
</dbReference>
<evidence type="ECO:0000256" key="3">
    <source>
        <dbReference type="ARBA" id="ARBA00022692"/>
    </source>
</evidence>
<dbReference type="AlphaFoldDB" id="A0A095VTW6"/>
<keyword evidence="9" id="KW-1185">Reference proteome</keyword>
<gene>
    <name evidence="8" type="ORF">HRUBRA_00852</name>
</gene>
<accession>A0A095VTW6</accession>
<organism evidence="8 9">
    <name type="scientific">Pseudohaliea rubra DSM 19751</name>
    <dbReference type="NCBI Taxonomy" id="1265313"/>
    <lineage>
        <taxon>Bacteria</taxon>
        <taxon>Pseudomonadati</taxon>
        <taxon>Pseudomonadota</taxon>
        <taxon>Gammaproteobacteria</taxon>
        <taxon>Cellvibrionales</taxon>
        <taxon>Halieaceae</taxon>
        <taxon>Pseudohaliea</taxon>
    </lineage>
</organism>
<feature type="transmembrane region" description="Helical" evidence="6">
    <location>
        <begin position="307"/>
        <end position="325"/>
    </location>
</feature>
<dbReference type="PROSITE" id="PS50850">
    <property type="entry name" value="MFS"/>
    <property type="match status" value="1"/>
</dbReference>
<feature type="transmembrane region" description="Helical" evidence="6">
    <location>
        <begin position="400"/>
        <end position="421"/>
    </location>
</feature>
<reference evidence="8 9" key="1">
    <citation type="journal article" date="2014" name="Genome Announc.">
        <title>Genome Sequence of Gammaproteobacterial Pseudohaliea rubra Type Strain DSM 19751, Isolated from Coastal Seawater of the Mediterranean Sea.</title>
        <authorList>
            <person name="Spring S."/>
            <person name="Fiebig A."/>
            <person name="Riedel T."/>
            <person name="Goker M."/>
            <person name="Klenk H.P."/>
        </authorList>
    </citation>
    <scope>NUCLEOTIDE SEQUENCE [LARGE SCALE GENOMIC DNA]</scope>
    <source>
        <strain evidence="8 9">DSM 19751</strain>
    </source>
</reference>
<evidence type="ECO:0000256" key="4">
    <source>
        <dbReference type="ARBA" id="ARBA00022989"/>
    </source>
</evidence>
<evidence type="ECO:0000256" key="1">
    <source>
        <dbReference type="ARBA" id="ARBA00004141"/>
    </source>
</evidence>
<proteinExistence type="predicted"/>
<evidence type="ECO:0000259" key="7">
    <source>
        <dbReference type="PROSITE" id="PS50850"/>
    </source>
</evidence>
<evidence type="ECO:0000313" key="9">
    <source>
        <dbReference type="Proteomes" id="UP000029640"/>
    </source>
</evidence>
<dbReference type="InterPro" id="IPR011701">
    <property type="entry name" value="MFS"/>
</dbReference>
<dbReference type="CDD" id="cd17328">
    <property type="entry name" value="MFS_spinster_like"/>
    <property type="match status" value="1"/>
</dbReference>
<keyword evidence="3 6" id="KW-0812">Transmembrane</keyword>
<protein>
    <submittedName>
        <fullName evidence="8">Permease of the major facilitator superfamily</fullName>
    </submittedName>
</protein>
<dbReference type="eggNOG" id="COG2271">
    <property type="taxonomic scope" value="Bacteria"/>
</dbReference>
<name>A0A095VTW6_9GAMM</name>
<dbReference type="InterPro" id="IPR044770">
    <property type="entry name" value="MFS_spinster-like"/>
</dbReference>
<evidence type="ECO:0000256" key="2">
    <source>
        <dbReference type="ARBA" id="ARBA00022448"/>
    </source>
</evidence>
<feature type="transmembrane region" description="Helical" evidence="6">
    <location>
        <begin position="79"/>
        <end position="99"/>
    </location>
</feature>
<feature type="transmembrane region" description="Helical" evidence="6">
    <location>
        <begin position="367"/>
        <end position="388"/>
    </location>
</feature>
<dbReference type="Pfam" id="PF07690">
    <property type="entry name" value="MFS_1"/>
    <property type="match status" value="1"/>
</dbReference>
<dbReference type="Gene3D" id="1.20.1250.20">
    <property type="entry name" value="MFS general substrate transporter like domains"/>
    <property type="match status" value="2"/>
</dbReference>
<comment type="subcellular location">
    <subcellularLocation>
        <location evidence="1">Membrane</location>
        <topology evidence="1">Multi-pass membrane protein</topology>
    </subcellularLocation>
</comment>
<dbReference type="GO" id="GO:0022857">
    <property type="term" value="F:transmembrane transporter activity"/>
    <property type="evidence" value="ECO:0007669"/>
    <property type="project" value="InterPro"/>
</dbReference>
<dbReference type="PANTHER" id="PTHR23505:SF79">
    <property type="entry name" value="PROTEIN SPINSTER"/>
    <property type="match status" value="1"/>
</dbReference>
<evidence type="ECO:0000256" key="5">
    <source>
        <dbReference type="ARBA" id="ARBA00023136"/>
    </source>
</evidence>
<keyword evidence="5 6" id="KW-0472">Membrane</keyword>
<evidence type="ECO:0000256" key="6">
    <source>
        <dbReference type="SAM" id="Phobius"/>
    </source>
</evidence>
<feature type="transmembrane region" description="Helical" evidence="6">
    <location>
        <begin position="12"/>
        <end position="31"/>
    </location>
</feature>
<feature type="transmembrane region" description="Helical" evidence="6">
    <location>
        <begin position="105"/>
        <end position="126"/>
    </location>
</feature>
<sequence length="445" mass="48039">MIAKREDAMRWYAVGLLTVAYTFSYIDRQILSLMVGPIRADLGISDTQFSLLQGLAFAVLYTALGVPIAWLADRGNRRNLIAVGISVWSLATALCGLTRTFPTLFLARVGVGVGEAALSPAAYSMLTDMFPRERLGRAFGVYASGVFIGIGLSFILGAELLAFFELRGGLLLPVLGTLRPWQAVFLSIGLPGLLLSLLVMTLREPARPSRHRDLGRASFAMALQYFGSHWKVFVFHFSGFAMMTLLFNAIMSWAPEYLIRIHNVPRAEAGRALGIIAVIFGGSGIIAGGLLSDFLTRRGYRDAPLRASLAGAVVLLPVAALTPLVSYPLTLLMFCPLLFFASFPFGPAALAIQLISPPNMRAQLSALYLFVVNLTGIGFGGTAVALFTDFVYQSDDRLHHAMATVGALGGSLSLCALLLCLRGFAGLVERQERADAMPLPRRDAQ</sequence>
<dbReference type="PANTHER" id="PTHR23505">
    <property type="entry name" value="SPINSTER"/>
    <property type="match status" value="1"/>
</dbReference>
<dbReference type="RefSeq" id="WP_035514537.1">
    <property type="nucleotide sequence ID" value="NZ_KN234749.1"/>
</dbReference>
<dbReference type="InterPro" id="IPR036259">
    <property type="entry name" value="MFS_trans_sf"/>
</dbReference>
<feature type="domain" description="Major facilitator superfamily (MFS) profile" evidence="7">
    <location>
        <begin position="13"/>
        <end position="434"/>
    </location>
</feature>
<dbReference type="HOGENOM" id="CLU_001265_5_12_6"/>
<dbReference type="EMBL" id="AUVB01000024">
    <property type="protein sequence ID" value="KGE04513.1"/>
    <property type="molecule type" value="Genomic_DNA"/>
</dbReference>
<feature type="transmembrane region" description="Helical" evidence="6">
    <location>
        <begin position="232"/>
        <end position="253"/>
    </location>
</feature>
<feature type="transmembrane region" description="Helical" evidence="6">
    <location>
        <begin position="273"/>
        <end position="295"/>
    </location>
</feature>
<dbReference type="OrthoDB" id="6057322at2"/>
<keyword evidence="4 6" id="KW-1133">Transmembrane helix</keyword>
<dbReference type="PATRIC" id="fig|1265313.6.peg.845"/>
<comment type="caution">
    <text evidence="8">The sequence shown here is derived from an EMBL/GenBank/DDBJ whole genome shotgun (WGS) entry which is preliminary data.</text>
</comment>
<dbReference type="STRING" id="1265313.HRUBRA_00852"/>
<keyword evidence="2" id="KW-0813">Transport</keyword>
<feature type="transmembrane region" description="Helical" evidence="6">
    <location>
        <begin position="331"/>
        <end position="355"/>
    </location>
</feature>
<feature type="transmembrane region" description="Helical" evidence="6">
    <location>
        <begin position="138"/>
        <end position="164"/>
    </location>
</feature>
<evidence type="ECO:0000313" key="8">
    <source>
        <dbReference type="EMBL" id="KGE04513.1"/>
    </source>
</evidence>
<dbReference type="GO" id="GO:0016020">
    <property type="term" value="C:membrane"/>
    <property type="evidence" value="ECO:0007669"/>
    <property type="project" value="UniProtKB-SubCell"/>
</dbReference>
<dbReference type="InterPro" id="IPR020846">
    <property type="entry name" value="MFS_dom"/>
</dbReference>
<feature type="transmembrane region" description="Helical" evidence="6">
    <location>
        <begin position="184"/>
        <end position="202"/>
    </location>
</feature>
<dbReference type="SUPFAM" id="SSF103473">
    <property type="entry name" value="MFS general substrate transporter"/>
    <property type="match status" value="1"/>
</dbReference>
<feature type="transmembrane region" description="Helical" evidence="6">
    <location>
        <begin position="51"/>
        <end position="72"/>
    </location>
</feature>